<keyword evidence="1" id="KW-0732">Signal</keyword>
<dbReference type="RefSeq" id="WP_190859079.1">
    <property type="nucleotide sequence ID" value="NZ_JACXIY010000007.1"/>
</dbReference>
<accession>A0A927CID8</accession>
<reference evidence="2" key="1">
    <citation type="submission" date="2020-09" db="EMBL/GenBank/DDBJ databases">
        <title>A novel bacterium of genus Paenibacillus, isolated from South China Sea.</title>
        <authorList>
            <person name="Huang H."/>
            <person name="Mo K."/>
            <person name="Hu Y."/>
        </authorList>
    </citation>
    <scope>NUCLEOTIDE SEQUENCE</scope>
    <source>
        <strain evidence="2">IB182493</strain>
    </source>
</reference>
<dbReference type="SUPFAM" id="SSF53850">
    <property type="entry name" value="Periplasmic binding protein-like II"/>
    <property type="match status" value="1"/>
</dbReference>
<name>A0A927CID8_9BACL</name>
<proteinExistence type="predicted"/>
<evidence type="ECO:0000313" key="2">
    <source>
        <dbReference type="EMBL" id="MBD2868050.1"/>
    </source>
</evidence>
<evidence type="ECO:0000256" key="1">
    <source>
        <dbReference type="SAM" id="SignalP"/>
    </source>
</evidence>
<dbReference type="PROSITE" id="PS51257">
    <property type="entry name" value="PROKAR_LIPOPROTEIN"/>
    <property type="match status" value="1"/>
</dbReference>
<dbReference type="CDD" id="cd14748">
    <property type="entry name" value="PBP2_UgpB"/>
    <property type="match status" value="1"/>
</dbReference>
<comment type="caution">
    <text evidence="2">The sequence shown here is derived from an EMBL/GenBank/DDBJ whole genome shotgun (WGS) entry which is preliminary data.</text>
</comment>
<dbReference type="PANTHER" id="PTHR43649:SF12">
    <property type="entry name" value="DIACETYLCHITOBIOSE BINDING PROTEIN DASA"/>
    <property type="match status" value="1"/>
</dbReference>
<dbReference type="InterPro" id="IPR050490">
    <property type="entry name" value="Bact_solute-bd_prot1"/>
</dbReference>
<dbReference type="PANTHER" id="PTHR43649">
    <property type="entry name" value="ARABINOSE-BINDING PROTEIN-RELATED"/>
    <property type="match status" value="1"/>
</dbReference>
<protein>
    <submittedName>
        <fullName evidence="2">ABC transporter substrate-binding protein</fullName>
    </submittedName>
</protein>
<dbReference type="Gene3D" id="3.40.190.10">
    <property type="entry name" value="Periplasmic binding protein-like II"/>
    <property type="match status" value="1"/>
</dbReference>
<dbReference type="InterPro" id="IPR006059">
    <property type="entry name" value="SBP"/>
</dbReference>
<gene>
    <name evidence="2" type="ORF">IDH41_05650</name>
</gene>
<dbReference type="Pfam" id="PF13416">
    <property type="entry name" value="SBP_bac_8"/>
    <property type="match status" value="1"/>
</dbReference>
<evidence type="ECO:0000313" key="3">
    <source>
        <dbReference type="Proteomes" id="UP000632125"/>
    </source>
</evidence>
<feature type="chain" id="PRO_5039609130" evidence="1">
    <location>
        <begin position="22"/>
        <end position="438"/>
    </location>
</feature>
<feature type="signal peptide" evidence="1">
    <location>
        <begin position="1"/>
        <end position="21"/>
    </location>
</feature>
<dbReference type="AlphaFoldDB" id="A0A927CID8"/>
<sequence>MKNGCWSKRIVICALIGLLTAATTGCSSGEETAADDKPPGGRERSAAVRLEYWTPFSGGDNQFMTEMVNRFNRENPDIEVVQVNARLDDYYSRLRTAILSGNAPELAILHQTSLPQFVQNGYIEKLEEPARQVGLDWSGFNANILDSTVYDGEHYAVPLDTHTLVMYYNKSYLRAAGVLDGAERPIVGQGAADFEAFLGKLKAAVPADVAPMAQPSTRIDAVWLWWSLYNQMKGGGAFYNEDASEAVFDNPQALQALRFVHGLYKSRLIPPDINDAFKLFYDGKAAVLITGVWGTGAFEKAENLDFGVVSMPVLYDHPAVWGDSHTLAIPTKHTLTEEQKRAALTFMKWCAEHGAMWAEAGHVPSMTSVVKSEPFTSLNYRSEYAASANYVAYWPRHVRQWSIVEVLIQEFEKLNYGQQTPEQALANAVKRVGNELRK</sequence>
<dbReference type="EMBL" id="JACXIY010000007">
    <property type="protein sequence ID" value="MBD2868050.1"/>
    <property type="molecule type" value="Genomic_DNA"/>
</dbReference>
<keyword evidence="3" id="KW-1185">Reference proteome</keyword>
<organism evidence="2 3">
    <name type="scientific">Paenibacillus arenilitoris</name>
    <dbReference type="NCBI Taxonomy" id="2772299"/>
    <lineage>
        <taxon>Bacteria</taxon>
        <taxon>Bacillati</taxon>
        <taxon>Bacillota</taxon>
        <taxon>Bacilli</taxon>
        <taxon>Bacillales</taxon>
        <taxon>Paenibacillaceae</taxon>
        <taxon>Paenibacillus</taxon>
    </lineage>
</organism>
<dbReference type="Proteomes" id="UP000632125">
    <property type="component" value="Unassembled WGS sequence"/>
</dbReference>